<evidence type="ECO:0000259" key="7">
    <source>
        <dbReference type="Pfam" id="PF24961"/>
    </source>
</evidence>
<proteinExistence type="predicted"/>
<feature type="transmembrane region" description="Helical" evidence="5">
    <location>
        <begin position="67"/>
        <end position="84"/>
    </location>
</feature>
<evidence type="ECO:0000256" key="1">
    <source>
        <dbReference type="ARBA" id="ARBA00004141"/>
    </source>
</evidence>
<reference evidence="8 9" key="1">
    <citation type="submission" date="2017-11" db="EMBL/GenBank/DDBJ databases">
        <title>Genomic Encyclopedia of Archaeal and Bacterial Type Strains, Phase II (KMG-II): From Individual Species to Whole Genera.</title>
        <authorList>
            <person name="Goeker M."/>
        </authorList>
    </citation>
    <scope>NUCLEOTIDE SEQUENCE [LARGE SCALE GENOMIC DNA]</scope>
    <source>
        <strain evidence="8 9">DSM 11115</strain>
    </source>
</reference>
<feature type="transmembrane region" description="Helical" evidence="5">
    <location>
        <begin position="41"/>
        <end position="60"/>
    </location>
</feature>
<dbReference type="InterPro" id="IPR012340">
    <property type="entry name" value="NA-bd_OB-fold"/>
</dbReference>
<keyword evidence="3 5" id="KW-1133">Transmembrane helix</keyword>
<evidence type="ECO:0000313" key="8">
    <source>
        <dbReference type="EMBL" id="PJJ48464.1"/>
    </source>
</evidence>
<dbReference type="Pfam" id="PF24961">
    <property type="entry name" value="NfeD_membrane"/>
    <property type="match status" value="1"/>
</dbReference>
<comment type="caution">
    <text evidence="8">The sequence shown here is derived from an EMBL/GenBank/DDBJ whole genome shotgun (WGS) entry which is preliminary data.</text>
</comment>
<evidence type="ECO:0000256" key="3">
    <source>
        <dbReference type="ARBA" id="ARBA00022989"/>
    </source>
</evidence>
<protein>
    <submittedName>
        <fullName evidence="8">NfeD-like partner-binding protein</fullName>
    </submittedName>
</protein>
<evidence type="ECO:0000256" key="5">
    <source>
        <dbReference type="SAM" id="Phobius"/>
    </source>
</evidence>
<evidence type="ECO:0000259" key="6">
    <source>
        <dbReference type="Pfam" id="PF01957"/>
    </source>
</evidence>
<name>A0A2M9ARY1_9BACT</name>
<accession>A0A2M9ARY1</accession>
<sequence>MRGGAISLEAENSNSTRAVLTAARRFLRIFQVTSTALLMDWITISLLLLFGLLFLLAEVLFIPGTTLVGLVGFALLVTGIWLGYRDLGSTGGHLTLVTAAVLAGVVLYLGLRPKNLHRFALTDVNNTSVRDARRPDVEPGTVGRTLSALRPAGTALFDDEQRREVVTRGEFLAAGTPVRVLGIEQNRIVVEQA</sequence>
<dbReference type="InterPro" id="IPR002810">
    <property type="entry name" value="NfeD-like_C"/>
</dbReference>
<evidence type="ECO:0000256" key="4">
    <source>
        <dbReference type="ARBA" id="ARBA00023136"/>
    </source>
</evidence>
<dbReference type="EMBL" id="PGFA01000004">
    <property type="protein sequence ID" value="PJJ48464.1"/>
    <property type="molecule type" value="Genomic_DNA"/>
</dbReference>
<gene>
    <name evidence="8" type="ORF">CLV45_4172</name>
</gene>
<feature type="transmembrane region" description="Helical" evidence="5">
    <location>
        <begin position="90"/>
        <end position="111"/>
    </location>
</feature>
<dbReference type="PANTHER" id="PTHR33507">
    <property type="entry name" value="INNER MEMBRANE PROTEIN YBBJ"/>
    <property type="match status" value="1"/>
</dbReference>
<dbReference type="PANTHER" id="PTHR33507:SF3">
    <property type="entry name" value="INNER MEMBRANE PROTEIN YBBJ"/>
    <property type="match status" value="1"/>
</dbReference>
<organism evidence="8 9">
    <name type="scientific">Hymenobacter chitinivorans DSM 11115</name>
    <dbReference type="NCBI Taxonomy" id="1121954"/>
    <lineage>
        <taxon>Bacteria</taxon>
        <taxon>Pseudomonadati</taxon>
        <taxon>Bacteroidota</taxon>
        <taxon>Cytophagia</taxon>
        <taxon>Cytophagales</taxon>
        <taxon>Hymenobacteraceae</taxon>
        <taxon>Hymenobacter</taxon>
    </lineage>
</organism>
<dbReference type="Proteomes" id="UP000228535">
    <property type="component" value="Unassembled WGS sequence"/>
</dbReference>
<dbReference type="InterPro" id="IPR056739">
    <property type="entry name" value="NfeD_membrane"/>
</dbReference>
<evidence type="ECO:0000256" key="2">
    <source>
        <dbReference type="ARBA" id="ARBA00022692"/>
    </source>
</evidence>
<feature type="domain" description="NfeD-like C-terminal" evidence="6">
    <location>
        <begin position="140"/>
        <end position="191"/>
    </location>
</feature>
<evidence type="ECO:0000313" key="9">
    <source>
        <dbReference type="Proteomes" id="UP000228535"/>
    </source>
</evidence>
<dbReference type="InterPro" id="IPR052165">
    <property type="entry name" value="Membrane_assoc_protease"/>
</dbReference>
<comment type="subcellular location">
    <subcellularLocation>
        <location evidence="1">Membrane</location>
        <topology evidence="1">Multi-pass membrane protein</topology>
    </subcellularLocation>
</comment>
<keyword evidence="4 5" id="KW-0472">Membrane</keyword>
<dbReference type="AlphaFoldDB" id="A0A2M9ARY1"/>
<keyword evidence="9" id="KW-1185">Reference proteome</keyword>
<dbReference type="GO" id="GO:0005886">
    <property type="term" value="C:plasma membrane"/>
    <property type="evidence" value="ECO:0007669"/>
    <property type="project" value="TreeGrafter"/>
</dbReference>
<dbReference type="Gene3D" id="2.40.50.140">
    <property type="entry name" value="Nucleic acid-binding proteins"/>
    <property type="match status" value="1"/>
</dbReference>
<feature type="domain" description="NfeD integral membrane" evidence="7">
    <location>
        <begin position="40"/>
        <end position="110"/>
    </location>
</feature>
<dbReference type="Pfam" id="PF01957">
    <property type="entry name" value="NfeD"/>
    <property type="match status" value="1"/>
</dbReference>
<keyword evidence="2 5" id="KW-0812">Transmembrane</keyword>